<proteinExistence type="predicted"/>
<organism evidence="1 2">
    <name type="scientific">Streptacidiphilus monticola</name>
    <dbReference type="NCBI Taxonomy" id="2161674"/>
    <lineage>
        <taxon>Bacteria</taxon>
        <taxon>Bacillati</taxon>
        <taxon>Actinomycetota</taxon>
        <taxon>Actinomycetes</taxon>
        <taxon>Kitasatosporales</taxon>
        <taxon>Streptomycetaceae</taxon>
        <taxon>Streptacidiphilus</taxon>
    </lineage>
</organism>
<keyword evidence="2" id="KW-1185">Reference proteome</keyword>
<evidence type="ECO:0000313" key="2">
    <source>
        <dbReference type="Proteomes" id="UP001596174"/>
    </source>
</evidence>
<dbReference type="InterPro" id="IPR011990">
    <property type="entry name" value="TPR-like_helical_dom_sf"/>
</dbReference>
<gene>
    <name evidence="1" type="ORF">ACFP3V_24455</name>
</gene>
<dbReference type="PANTHER" id="PTHR10098:SF108">
    <property type="entry name" value="TETRATRICOPEPTIDE REPEAT PROTEIN 28"/>
    <property type="match status" value="1"/>
</dbReference>
<dbReference type="PANTHER" id="PTHR10098">
    <property type="entry name" value="RAPSYN-RELATED"/>
    <property type="match status" value="1"/>
</dbReference>
<evidence type="ECO:0000313" key="1">
    <source>
        <dbReference type="EMBL" id="MFC5910360.1"/>
    </source>
</evidence>
<dbReference type="Gene3D" id="1.25.40.10">
    <property type="entry name" value="Tetratricopeptide repeat domain"/>
    <property type="match status" value="1"/>
</dbReference>
<dbReference type="Pfam" id="PF13424">
    <property type="entry name" value="TPR_12"/>
    <property type="match status" value="1"/>
</dbReference>
<protein>
    <submittedName>
        <fullName evidence="1">Tetratricopeptide repeat protein</fullName>
    </submittedName>
</protein>
<dbReference type="EMBL" id="JBHSQJ010000112">
    <property type="protein sequence ID" value="MFC5910360.1"/>
    <property type="molecule type" value="Genomic_DNA"/>
</dbReference>
<dbReference type="Proteomes" id="UP001596174">
    <property type="component" value="Unassembled WGS sequence"/>
</dbReference>
<dbReference type="RefSeq" id="WP_380587387.1">
    <property type="nucleotide sequence ID" value="NZ_JBHSQJ010000112.1"/>
</dbReference>
<sequence length="120" mass="12991">MLSTVYGTVLRLQGDLKSARGHHEQALALFQASDEGLNRAEALNNLGETLQALAEPGRALPLHREALELAETAGDPVETARSRELLGRALLDLGHDQEGEQELTRAQTAYQAMGLPRIVP</sequence>
<name>A0ABW1G8U1_9ACTN</name>
<dbReference type="SUPFAM" id="SSF48452">
    <property type="entry name" value="TPR-like"/>
    <property type="match status" value="1"/>
</dbReference>
<comment type="caution">
    <text evidence="1">The sequence shown here is derived from an EMBL/GenBank/DDBJ whole genome shotgun (WGS) entry which is preliminary data.</text>
</comment>
<accession>A0ABW1G8U1</accession>
<reference evidence="2" key="1">
    <citation type="journal article" date="2019" name="Int. J. Syst. Evol. Microbiol.">
        <title>The Global Catalogue of Microorganisms (GCM) 10K type strain sequencing project: providing services to taxonomists for standard genome sequencing and annotation.</title>
        <authorList>
            <consortium name="The Broad Institute Genomics Platform"/>
            <consortium name="The Broad Institute Genome Sequencing Center for Infectious Disease"/>
            <person name="Wu L."/>
            <person name="Ma J."/>
        </authorList>
    </citation>
    <scope>NUCLEOTIDE SEQUENCE [LARGE SCALE GENOMIC DNA]</scope>
    <source>
        <strain evidence="2">JCM 4816</strain>
    </source>
</reference>